<protein>
    <submittedName>
        <fullName evidence="1">Uncharacterized protein</fullName>
    </submittedName>
</protein>
<comment type="caution">
    <text evidence="1">The sequence shown here is derived from an EMBL/GenBank/DDBJ whole genome shotgun (WGS) entry which is preliminary data.</text>
</comment>
<accession>A0A0F9PGK5</accession>
<dbReference type="AlphaFoldDB" id="A0A0F9PGK5"/>
<name>A0A0F9PGK5_9ZZZZ</name>
<evidence type="ECO:0000313" key="1">
    <source>
        <dbReference type="EMBL" id="KKN29259.1"/>
    </source>
</evidence>
<sequence length="46" mass="5013">MNENIAIIVSAVFPTQSYQLLPTNAEIKPTKLSEAISIGPVHIMMT</sequence>
<reference evidence="1" key="1">
    <citation type="journal article" date="2015" name="Nature">
        <title>Complex archaea that bridge the gap between prokaryotes and eukaryotes.</title>
        <authorList>
            <person name="Spang A."/>
            <person name="Saw J.H."/>
            <person name="Jorgensen S.L."/>
            <person name="Zaremba-Niedzwiedzka K."/>
            <person name="Martijn J."/>
            <person name="Lind A.E."/>
            <person name="van Eijk R."/>
            <person name="Schleper C."/>
            <person name="Guy L."/>
            <person name="Ettema T.J."/>
        </authorList>
    </citation>
    <scope>NUCLEOTIDE SEQUENCE</scope>
</reference>
<dbReference type="EMBL" id="LAZR01002499">
    <property type="protein sequence ID" value="KKN29259.1"/>
    <property type="molecule type" value="Genomic_DNA"/>
</dbReference>
<gene>
    <name evidence="1" type="ORF">LCGC14_0846020</name>
</gene>
<proteinExistence type="predicted"/>
<organism evidence="1">
    <name type="scientific">marine sediment metagenome</name>
    <dbReference type="NCBI Taxonomy" id="412755"/>
    <lineage>
        <taxon>unclassified sequences</taxon>
        <taxon>metagenomes</taxon>
        <taxon>ecological metagenomes</taxon>
    </lineage>
</organism>